<dbReference type="STRING" id="1526571.AT746_10620"/>
<protein>
    <submittedName>
        <fullName evidence="3">Glutathione S-transferase</fullName>
    </submittedName>
</protein>
<evidence type="ECO:0000313" key="4">
    <source>
        <dbReference type="Proteomes" id="UP000068447"/>
    </source>
</evidence>
<dbReference type="PROSITE" id="PS50405">
    <property type="entry name" value="GST_CTER"/>
    <property type="match status" value="1"/>
</dbReference>
<dbReference type="Pfam" id="PF13417">
    <property type="entry name" value="GST_N_3"/>
    <property type="match status" value="1"/>
</dbReference>
<keyword evidence="3" id="KW-0808">Transferase</keyword>
<dbReference type="Gene3D" id="1.20.1050.10">
    <property type="match status" value="1"/>
</dbReference>
<dbReference type="Proteomes" id="UP000068447">
    <property type="component" value="Chromosome"/>
</dbReference>
<feature type="domain" description="GST N-terminal" evidence="1">
    <location>
        <begin position="1"/>
        <end position="81"/>
    </location>
</feature>
<dbReference type="InterPro" id="IPR036282">
    <property type="entry name" value="Glutathione-S-Trfase_C_sf"/>
</dbReference>
<dbReference type="SUPFAM" id="SSF47616">
    <property type="entry name" value="GST C-terminal domain-like"/>
    <property type="match status" value="1"/>
</dbReference>
<dbReference type="PROSITE" id="PS50404">
    <property type="entry name" value="GST_NTER"/>
    <property type="match status" value="1"/>
</dbReference>
<dbReference type="RefSeq" id="WP_062480122.1">
    <property type="nucleotide sequence ID" value="NZ_CP013650.1"/>
</dbReference>
<dbReference type="InterPro" id="IPR004045">
    <property type="entry name" value="Glutathione_S-Trfase_N"/>
</dbReference>
<dbReference type="SUPFAM" id="SSF52833">
    <property type="entry name" value="Thioredoxin-like"/>
    <property type="match status" value="1"/>
</dbReference>
<gene>
    <name evidence="3" type="ORF">AT746_10620</name>
</gene>
<evidence type="ECO:0000259" key="2">
    <source>
        <dbReference type="PROSITE" id="PS50405"/>
    </source>
</evidence>
<dbReference type="InterPro" id="IPR004046">
    <property type="entry name" value="GST_C"/>
</dbReference>
<dbReference type="SFLD" id="SFLDG00358">
    <property type="entry name" value="Main_(cytGST)"/>
    <property type="match status" value="1"/>
</dbReference>
<dbReference type="InterPro" id="IPR010987">
    <property type="entry name" value="Glutathione-S-Trfase_C-like"/>
</dbReference>
<evidence type="ECO:0000259" key="1">
    <source>
        <dbReference type="PROSITE" id="PS50404"/>
    </source>
</evidence>
<dbReference type="EMBL" id="CP013650">
    <property type="protein sequence ID" value="ALS98676.1"/>
    <property type="molecule type" value="Genomic_DNA"/>
</dbReference>
<reference evidence="3 4" key="1">
    <citation type="submission" date="2015-12" db="EMBL/GenBank/DDBJ databases">
        <title>Complete genome of Lacimicrobium alkaliphilum KCTC 32984.</title>
        <authorList>
            <person name="Kim S.-G."/>
            <person name="Lee Y.-J."/>
        </authorList>
    </citation>
    <scope>NUCLEOTIDE SEQUENCE [LARGE SCALE GENOMIC DNA]</scope>
    <source>
        <strain evidence="3 4">YelD216</strain>
    </source>
</reference>
<proteinExistence type="predicted"/>
<dbReference type="KEGG" id="lal:AT746_10620"/>
<sequence>MKIYDTKTAPTPRRVRIFLAEKQIPMDYVQVDLAAGENLSDEMRAKNPMAKVPILELDDGTCISESVAICRYFELLHPEPPLMGTSALEQAQTEMWQRQTEFGLFMQVGFCFQHTSGYFKDRMKPVPEFGEEAGKNAMAFMKILDRRLADSEFIAGESFSIADITALCAIDFARVVKIRIDEEQTHLKRWHKAVSARSSVSGTL</sequence>
<dbReference type="InterPro" id="IPR036249">
    <property type="entry name" value="Thioredoxin-like_sf"/>
</dbReference>
<dbReference type="GO" id="GO:0016740">
    <property type="term" value="F:transferase activity"/>
    <property type="evidence" value="ECO:0007669"/>
    <property type="project" value="UniProtKB-KW"/>
</dbReference>
<dbReference type="AlphaFoldDB" id="A0A0U2Z8A6"/>
<accession>A0A0U2Z8A6</accession>
<name>A0A0U2Z8A6_9ALTE</name>
<feature type="domain" description="GST C-terminal" evidence="2">
    <location>
        <begin position="86"/>
        <end position="204"/>
    </location>
</feature>
<dbReference type="Gene3D" id="3.40.30.10">
    <property type="entry name" value="Glutaredoxin"/>
    <property type="match status" value="1"/>
</dbReference>
<organism evidence="3 4">
    <name type="scientific">Lacimicrobium alkaliphilum</name>
    <dbReference type="NCBI Taxonomy" id="1526571"/>
    <lineage>
        <taxon>Bacteria</taxon>
        <taxon>Pseudomonadati</taxon>
        <taxon>Pseudomonadota</taxon>
        <taxon>Gammaproteobacteria</taxon>
        <taxon>Alteromonadales</taxon>
        <taxon>Alteromonadaceae</taxon>
        <taxon>Lacimicrobium</taxon>
    </lineage>
</organism>
<dbReference type="SFLD" id="SFLDS00019">
    <property type="entry name" value="Glutathione_Transferase_(cytos"/>
    <property type="match status" value="1"/>
</dbReference>
<dbReference type="Pfam" id="PF00043">
    <property type="entry name" value="GST_C"/>
    <property type="match status" value="1"/>
</dbReference>
<evidence type="ECO:0000313" key="3">
    <source>
        <dbReference type="EMBL" id="ALS98676.1"/>
    </source>
</evidence>
<keyword evidence="4" id="KW-1185">Reference proteome</keyword>
<dbReference type="InterPro" id="IPR034345">
    <property type="entry name" value="Gtt2-like_N"/>
</dbReference>
<dbReference type="InterPro" id="IPR040079">
    <property type="entry name" value="Glutathione_S-Trfase"/>
</dbReference>
<dbReference type="CDD" id="cd03051">
    <property type="entry name" value="GST_N_GTT2_like"/>
    <property type="match status" value="1"/>
</dbReference>
<dbReference type="PANTHER" id="PTHR44051">
    <property type="entry name" value="GLUTATHIONE S-TRANSFERASE-RELATED"/>
    <property type="match status" value="1"/>
</dbReference>
<dbReference type="OrthoDB" id="9797500at2"/>
<dbReference type="PANTHER" id="PTHR44051:SF8">
    <property type="entry name" value="GLUTATHIONE S-TRANSFERASE GSTA"/>
    <property type="match status" value="1"/>
</dbReference>